<evidence type="ECO:0000256" key="1">
    <source>
        <dbReference type="SAM" id="MobiDB-lite"/>
    </source>
</evidence>
<organism evidence="2 3">
    <name type="scientific">Cloeon dipterum</name>
    <dbReference type="NCBI Taxonomy" id="197152"/>
    <lineage>
        <taxon>Eukaryota</taxon>
        <taxon>Metazoa</taxon>
        <taxon>Ecdysozoa</taxon>
        <taxon>Arthropoda</taxon>
        <taxon>Hexapoda</taxon>
        <taxon>Insecta</taxon>
        <taxon>Pterygota</taxon>
        <taxon>Palaeoptera</taxon>
        <taxon>Ephemeroptera</taxon>
        <taxon>Pisciforma</taxon>
        <taxon>Baetidae</taxon>
        <taxon>Cloeon</taxon>
    </lineage>
</organism>
<feature type="compositionally biased region" description="Low complexity" evidence="1">
    <location>
        <begin position="258"/>
        <end position="286"/>
    </location>
</feature>
<comment type="caution">
    <text evidence="2">The sequence shown here is derived from an EMBL/GenBank/DDBJ whole genome shotgun (WGS) entry which is preliminary data.</text>
</comment>
<gene>
    <name evidence="2" type="ORF">CLODIP_2_CD04850</name>
</gene>
<dbReference type="EMBL" id="CADEPI010000444">
    <property type="protein sequence ID" value="CAB3385956.1"/>
    <property type="molecule type" value="Genomic_DNA"/>
</dbReference>
<feature type="compositionally biased region" description="Polar residues" evidence="1">
    <location>
        <begin position="227"/>
        <end position="242"/>
    </location>
</feature>
<dbReference type="PANTHER" id="PTHR24149">
    <property type="entry name" value="ANKYRIN REPEAT DOMAIN-CONTAINING PROTEIN 12"/>
    <property type="match status" value="1"/>
</dbReference>
<feature type="compositionally biased region" description="Basic and acidic residues" evidence="1">
    <location>
        <begin position="113"/>
        <end position="123"/>
    </location>
</feature>
<evidence type="ECO:0000313" key="3">
    <source>
        <dbReference type="Proteomes" id="UP000494165"/>
    </source>
</evidence>
<dbReference type="OrthoDB" id="5806726at2759"/>
<reference evidence="2 3" key="1">
    <citation type="submission" date="2020-04" db="EMBL/GenBank/DDBJ databases">
        <authorList>
            <person name="Alioto T."/>
            <person name="Alioto T."/>
            <person name="Gomez Garrido J."/>
        </authorList>
    </citation>
    <scope>NUCLEOTIDE SEQUENCE [LARGE SCALE GENOMIC DNA]</scope>
</reference>
<dbReference type="AlphaFoldDB" id="A0A8S1DUW8"/>
<dbReference type="InterPro" id="IPR053210">
    <property type="entry name" value="ANKRD12"/>
</dbReference>
<feature type="compositionally biased region" description="Basic and acidic residues" evidence="1">
    <location>
        <begin position="179"/>
        <end position="188"/>
    </location>
</feature>
<feature type="compositionally biased region" description="Basic and acidic residues" evidence="1">
    <location>
        <begin position="26"/>
        <end position="35"/>
    </location>
</feature>
<feature type="compositionally biased region" description="Basic and acidic residues" evidence="1">
    <location>
        <begin position="287"/>
        <end position="303"/>
    </location>
</feature>
<dbReference type="GO" id="GO:0005654">
    <property type="term" value="C:nucleoplasm"/>
    <property type="evidence" value="ECO:0007669"/>
    <property type="project" value="TreeGrafter"/>
</dbReference>
<feature type="compositionally biased region" description="Low complexity" evidence="1">
    <location>
        <begin position="154"/>
        <end position="178"/>
    </location>
</feature>
<proteinExistence type="predicted"/>
<dbReference type="Proteomes" id="UP000494165">
    <property type="component" value="Unassembled WGS sequence"/>
</dbReference>
<keyword evidence="3" id="KW-1185">Reference proteome</keyword>
<dbReference type="PANTHER" id="PTHR24149:SF14">
    <property type="entry name" value="ANKYRIN REPEAT DOMAIN 12"/>
    <property type="match status" value="1"/>
</dbReference>
<feature type="region of interest" description="Disordered" evidence="1">
    <location>
        <begin position="1"/>
        <end position="42"/>
    </location>
</feature>
<protein>
    <recommendedName>
        <fullName evidence="4">Ankyrin repeat domain-containing protein 12</fullName>
    </recommendedName>
</protein>
<name>A0A8S1DUW8_9INSE</name>
<sequence>MRRTPSQNKVDKSGSPRVTLRLHQVKSRDDKRSLQTKDAANYETRLQFSIMDQKAEDIYEFKSSKDGAPNSPSDAVDKDSENISANAPPPSQQPQQQPSSPRKELDGNGGGTAEKEAAPKRSASDLLDGADDDESRRKRRKEDNNTSGKGPGRSAGVPKKAAAAAKGQQAASSGQNSKQVERPSDRKSPASGGNSPKSKTGDSESDGDDTKRELSGPKVPPLKIVIPQQSGGEQEQGTRNGKNGNGRHQALPYVVTTSSSNDSDAAASSNAAPDKLETAPAATATATKEDKKDAATLQEERSQRVLRSSHRSSNSHSGGGGGGAGCSSSAGGLDSMANSPSPSKSDDKSEAGPSAEGTAAVEVHPRKRKIKASKESSVESVPEPSNSHSDPHPGESAPATNCYEMFLNIRKQIDRRRKGLFPVQPKPPQGFKDYLMNKCTYVLAGKATTRVRMQPPPPNLATPMKELFVEQEKARYRLCLQHVIEKEKLVLSVEQEILRVHGRAARALANQSLPFSVCTILKDEEVYNVITPEQEEKDRNARSRYNGRLFLSWLQDVDDKWEKIKENMLLRHHKEADALQAIQKMDWEWKLNEHSLCESKSQPVIDSSHVPLVHVSDDFDLLPA</sequence>
<feature type="region of interest" description="Disordered" evidence="1">
    <location>
        <begin position="60"/>
        <end position="399"/>
    </location>
</feature>
<evidence type="ECO:0000313" key="2">
    <source>
        <dbReference type="EMBL" id="CAB3385956.1"/>
    </source>
</evidence>
<accession>A0A8S1DUW8</accession>
<evidence type="ECO:0008006" key="4">
    <source>
        <dbReference type="Google" id="ProtNLM"/>
    </source>
</evidence>
<feature type="compositionally biased region" description="Low complexity" evidence="1">
    <location>
        <begin position="378"/>
        <end position="388"/>
    </location>
</feature>